<keyword evidence="2" id="KW-1133">Transmembrane helix</keyword>
<feature type="region of interest" description="Disordered" evidence="1">
    <location>
        <begin position="454"/>
        <end position="479"/>
    </location>
</feature>
<dbReference type="CTD" id="20241923"/>
<dbReference type="HOGENOM" id="CLU_517091_0_0_1"/>
<evidence type="ECO:0000256" key="2">
    <source>
        <dbReference type="SAM" id="Phobius"/>
    </source>
</evidence>
<dbReference type="Proteomes" id="UP000030746">
    <property type="component" value="Unassembled WGS sequence"/>
</dbReference>
<evidence type="ECO:0000313" key="4">
    <source>
        <dbReference type="Proteomes" id="UP000030746"/>
    </source>
</evidence>
<keyword evidence="2" id="KW-0812">Transmembrane</keyword>
<dbReference type="EMBL" id="KB200149">
    <property type="protein sequence ID" value="ESP02632.1"/>
    <property type="molecule type" value="Genomic_DNA"/>
</dbReference>
<feature type="region of interest" description="Disordered" evidence="1">
    <location>
        <begin position="134"/>
        <end position="210"/>
    </location>
</feature>
<accession>V4BA30</accession>
<dbReference type="AlphaFoldDB" id="V4BA30"/>
<feature type="region of interest" description="Disordered" evidence="1">
    <location>
        <begin position="295"/>
        <end position="323"/>
    </location>
</feature>
<dbReference type="GeneID" id="20241923"/>
<proteinExistence type="predicted"/>
<evidence type="ECO:0000256" key="1">
    <source>
        <dbReference type="SAM" id="MobiDB-lite"/>
    </source>
</evidence>
<dbReference type="OrthoDB" id="10667759at2759"/>
<sequence>MAFSIAVIMVFGMSIIFFIMLSINKTRTDREEEKQIWSYLKTYRQVPSEAIKDDEQRIRAKLLFMSILGEQVTESQPQPKSSTKVNGKITKLKERRNKSISMCLRVDSYSSETWPRQLSTENIMQALDEDLVTIPSSSGNLSRSNGEGGTEPTTQNKTDLFLSKNNKSDYNENSLLSTMDDIPERNLTKSKSTSKRSGSVPNAKVTSPAKPLPQVASLKIIESLKDDAFEGNKELSQSELETIRARRRKRSGYMPPKLDLLELSVTGSSAPSSAPTTPVNFVIGDDQLLKPPNGGHYQKSTHAGKGQRISGETPRPRLTRRAQSFRFHDRKRSVRRKNSLELPGSLQRSNERLAFQDNEFARSLNCRRHDRQSRISVICSPHNSDSDSSNDIILPAITLPQEKLNESSSEDTDHSDFVQDVMEEFSRRSSAVSNYNGSAIDFAQIMNNRISVNSNDESTSSLEEDLVHPSNSTKENDLLKSVNREELVPLVSDQEVPLEPSILPDPLTLKRSSKSRRSGVINVQYRR</sequence>
<dbReference type="KEGG" id="lgi:LOTGIDRAFT_171833"/>
<name>V4BA30_LOTGI</name>
<dbReference type="RefSeq" id="XP_009046653.1">
    <property type="nucleotide sequence ID" value="XM_009048405.1"/>
</dbReference>
<protein>
    <submittedName>
        <fullName evidence="3">Uncharacterized protein</fullName>
    </submittedName>
</protein>
<feature type="region of interest" description="Disordered" evidence="1">
    <location>
        <begin position="498"/>
        <end position="527"/>
    </location>
</feature>
<evidence type="ECO:0000313" key="3">
    <source>
        <dbReference type="EMBL" id="ESP02632.1"/>
    </source>
</evidence>
<keyword evidence="2" id="KW-0472">Membrane</keyword>
<organism evidence="3 4">
    <name type="scientific">Lottia gigantea</name>
    <name type="common">Giant owl limpet</name>
    <dbReference type="NCBI Taxonomy" id="225164"/>
    <lineage>
        <taxon>Eukaryota</taxon>
        <taxon>Metazoa</taxon>
        <taxon>Spiralia</taxon>
        <taxon>Lophotrochozoa</taxon>
        <taxon>Mollusca</taxon>
        <taxon>Gastropoda</taxon>
        <taxon>Patellogastropoda</taxon>
        <taxon>Lottioidea</taxon>
        <taxon>Lottiidae</taxon>
        <taxon>Lottia</taxon>
    </lineage>
</organism>
<feature type="compositionally biased region" description="Polar residues" evidence="1">
    <location>
        <begin position="134"/>
        <end position="158"/>
    </location>
</feature>
<reference evidence="3 4" key="1">
    <citation type="journal article" date="2013" name="Nature">
        <title>Insights into bilaterian evolution from three spiralian genomes.</title>
        <authorList>
            <person name="Simakov O."/>
            <person name="Marletaz F."/>
            <person name="Cho S.J."/>
            <person name="Edsinger-Gonzales E."/>
            <person name="Havlak P."/>
            <person name="Hellsten U."/>
            <person name="Kuo D.H."/>
            <person name="Larsson T."/>
            <person name="Lv J."/>
            <person name="Arendt D."/>
            <person name="Savage R."/>
            <person name="Osoegawa K."/>
            <person name="de Jong P."/>
            <person name="Grimwood J."/>
            <person name="Chapman J.A."/>
            <person name="Shapiro H."/>
            <person name="Aerts A."/>
            <person name="Otillar R.P."/>
            <person name="Terry A.Y."/>
            <person name="Boore J.L."/>
            <person name="Grigoriev I.V."/>
            <person name="Lindberg D.R."/>
            <person name="Seaver E.C."/>
            <person name="Weisblat D.A."/>
            <person name="Putnam N.H."/>
            <person name="Rokhsar D.S."/>
        </authorList>
    </citation>
    <scope>NUCLEOTIDE SEQUENCE [LARGE SCALE GENOMIC DNA]</scope>
</reference>
<keyword evidence="4" id="KW-1185">Reference proteome</keyword>
<gene>
    <name evidence="3" type="ORF">LOTGIDRAFT_171833</name>
</gene>
<feature type="transmembrane region" description="Helical" evidence="2">
    <location>
        <begin position="6"/>
        <end position="24"/>
    </location>
</feature>